<feature type="binding site" evidence="2">
    <location>
        <position position="72"/>
    </location>
    <ligand>
        <name>substrate</name>
    </ligand>
</feature>
<dbReference type="PANTHER" id="PTHR48100:SF15">
    <property type="entry name" value="SEDOHEPTULOSE 1,7-BISPHOSPHATASE"/>
    <property type="match status" value="1"/>
</dbReference>
<evidence type="ECO:0000313" key="3">
    <source>
        <dbReference type="EMBL" id="KAJ9150622.1"/>
    </source>
</evidence>
<reference evidence="3" key="1">
    <citation type="submission" date="2022-07" db="EMBL/GenBank/DDBJ databases">
        <title>Fungi with potential for degradation of polypropylene.</title>
        <authorList>
            <person name="Gostincar C."/>
        </authorList>
    </citation>
    <scope>NUCLEOTIDE SEQUENCE</scope>
    <source>
        <strain evidence="3">EXF-13287</strain>
    </source>
</reference>
<dbReference type="SUPFAM" id="SSF53254">
    <property type="entry name" value="Phosphoglycerate mutase-like"/>
    <property type="match status" value="1"/>
</dbReference>
<dbReference type="CDD" id="cd07067">
    <property type="entry name" value="HP_PGM_like"/>
    <property type="match status" value="1"/>
</dbReference>
<dbReference type="GO" id="GO:0046390">
    <property type="term" value="P:ribose phosphate biosynthetic process"/>
    <property type="evidence" value="ECO:0007669"/>
    <property type="project" value="TreeGrafter"/>
</dbReference>
<protein>
    <submittedName>
        <fullName evidence="3">Sedoheptulose 1,7-bisphosphatase</fullName>
    </submittedName>
</protein>
<evidence type="ECO:0000256" key="2">
    <source>
        <dbReference type="PIRSR" id="PIRSR613078-2"/>
    </source>
</evidence>
<name>A0AA38RYY1_9PEZI</name>
<dbReference type="GO" id="GO:0050278">
    <property type="term" value="F:sedoheptulose-bisphosphatase activity"/>
    <property type="evidence" value="ECO:0007669"/>
    <property type="project" value="TreeGrafter"/>
</dbReference>
<sequence>MSDANATTPRVFIARHGETEWTISGQCTGNAEIPLTENGKKQSQGTGKMLVGAGKLIDPALLAHVFCSPRNRAVDTLDLLLGEDTKARLEADGKITITEDITEWDYGKYEGLTPGQIKERRKEQGKGKWNIWVEGCEDGENPDQVKERLDRLIGEIQKIQEPFVNGGTAPDVMVVAHGHILRAFVKRWLKYPMDFEFTMMMEPGAIGILSYAHHNIEEPAILVGMAFPDAA</sequence>
<dbReference type="InterPro" id="IPR029033">
    <property type="entry name" value="His_PPase_superfam"/>
</dbReference>
<dbReference type="Gene3D" id="3.40.50.1240">
    <property type="entry name" value="Phosphoglycerate mutase-like"/>
    <property type="match status" value="1"/>
</dbReference>
<feature type="active site" description="Tele-phosphohistidine intermediate" evidence="1">
    <location>
        <position position="16"/>
    </location>
</feature>
<dbReference type="Pfam" id="PF00300">
    <property type="entry name" value="His_Phos_1"/>
    <property type="match status" value="1"/>
</dbReference>
<dbReference type="SMART" id="SM00855">
    <property type="entry name" value="PGAM"/>
    <property type="match status" value="1"/>
</dbReference>
<keyword evidence="4" id="KW-1185">Reference proteome</keyword>
<dbReference type="EMBL" id="JANBVN010000069">
    <property type="protein sequence ID" value="KAJ9150622.1"/>
    <property type="molecule type" value="Genomic_DNA"/>
</dbReference>
<feature type="binding site" evidence="2">
    <location>
        <begin position="103"/>
        <end position="106"/>
    </location>
    <ligand>
        <name>substrate</name>
    </ligand>
</feature>
<gene>
    <name evidence="3" type="ORF">NKR19_g5177</name>
</gene>
<dbReference type="PANTHER" id="PTHR48100">
    <property type="entry name" value="BROAD-SPECIFICITY PHOSPHATASE YOR283W-RELATED"/>
    <property type="match status" value="1"/>
</dbReference>
<feature type="binding site" evidence="2">
    <location>
        <begin position="28"/>
        <end position="29"/>
    </location>
    <ligand>
        <name>substrate</name>
    </ligand>
</feature>
<feature type="active site" description="Proton donor/acceptor" evidence="1">
    <location>
        <position position="103"/>
    </location>
</feature>
<accession>A0AA38RYY1</accession>
<dbReference type="Proteomes" id="UP001174691">
    <property type="component" value="Unassembled WGS sequence"/>
</dbReference>
<dbReference type="InterPro" id="IPR050275">
    <property type="entry name" value="PGM_Phosphatase"/>
</dbReference>
<organism evidence="3 4">
    <name type="scientific">Coniochaeta hoffmannii</name>
    <dbReference type="NCBI Taxonomy" id="91930"/>
    <lineage>
        <taxon>Eukaryota</taxon>
        <taxon>Fungi</taxon>
        <taxon>Dikarya</taxon>
        <taxon>Ascomycota</taxon>
        <taxon>Pezizomycotina</taxon>
        <taxon>Sordariomycetes</taxon>
        <taxon>Sordariomycetidae</taxon>
        <taxon>Coniochaetales</taxon>
        <taxon>Coniochaetaceae</taxon>
        <taxon>Coniochaeta</taxon>
    </lineage>
</organism>
<dbReference type="InterPro" id="IPR013078">
    <property type="entry name" value="His_Pase_superF_clade-1"/>
</dbReference>
<dbReference type="AlphaFoldDB" id="A0AA38RYY1"/>
<proteinExistence type="predicted"/>
<evidence type="ECO:0000256" key="1">
    <source>
        <dbReference type="PIRSR" id="PIRSR613078-1"/>
    </source>
</evidence>
<evidence type="ECO:0000313" key="4">
    <source>
        <dbReference type="Proteomes" id="UP001174691"/>
    </source>
</evidence>
<comment type="caution">
    <text evidence="3">The sequence shown here is derived from an EMBL/GenBank/DDBJ whole genome shotgun (WGS) entry which is preliminary data.</text>
</comment>